<sequence length="320" mass="34434">MSSSSAAYLVSGATGHQGGSVVRDLLKAGYRVHALVRDPTKPAAKELESLGAILFVGDYSNAEAINKATVGVKGVFINPVPDFTNPKGEAEQTQRFVDAALAAGTVEHLVVSTVYRVDYYIKWLTAHPDHPFVAFYGSKRAVEDVVRTSGVKHWTVLRPPWLMHNYLFPQSNFHYPKLHTERLFSTALTRDAGIAHLDAEDIGRWTAAAFAHPETFAGKEIDLAAENVTPEEAVSAISKVAGVEIATSFFAPADVLKDAAEGDFMAPFRAAAAEIQNEAGGAISPEDLAALKGYGIPFTTFAEFLEKNKSAVLATLKIDS</sequence>
<dbReference type="InterPro" id="IPR008030">
    <property type="entry name" value="NmrA-like"/>
</dbReference>
<name>A0A165DW32_EXIGL</name>
<dbReference type="GO" id="GO:0005634">
    <property type="term" value="C:nucleus"/>
    <property type="evidence" value="ECO:0007669"/>
    <property type="project" value="TreeGrafter"/>
</dbReference>
<accession>A0A165DW32</accession>
<dbReference type="Proteomes" id="UP000077266">
    <property type="component" value="Unassembled WGS sequence"/>
</dbReference>
<gene>
    <name evidence="5" type="ORF">EXIGLDRAFT_623055</name>
</gene>
<evidence type="ECO:0000313" key="5">
    <source>
        <dbReference type="EMBL" id="KZV85496.1"/>
    </source>
</evidence>
<evidence type="ECO:0000256" key="1">
    <source>
        <dbReference type="ARBA" id="ARBA00006328"/>
    </source>
</evidence>
<proteinExistence type="inferred from homology"/>
<evidence type="ECO:0000256" key="2">
    <source>
        <dbReference type="ARBA" id="ARBA00022857"/>
    </source>
</evidence>
<dbReference type="GO" id="GO:0016491">
    <property type="term" value="F:oxidoreductase activity"/>
    <property type="evidence" value="ECO:0007669"/>
    <property type="project" value="UniProtKB-KW"/>
</dbReference>
<protein>
    <submittedName>
        <fullName evidence="5">NAD(P)-binding protein</fullName>
    </submittedName>
</protein>
<comment type="similarity">
    <text evidence="1">Belongs to the NmrA-type oxidoreductase family.</text>
</comment>
<keyword evidence="2" id="KW-0521">NADP</keyword>
<dbReference type="Pfam" id="PF05368">
    <property type="entry name" value="NmrA"/>
    <property type="match status" value="1"/>
</dbReference>
<dbReference type="InterPro" id="IPR036291">
    <property type="entry name" value="NAD(P)-bd_dom_sf"/>
</dbReference>
<evidence type="ECO:0000259" key="4">
    <source>
        <dbReference type="Pfam" id="PF05368"/>
    </source>
</evidence>
<keyword evidence="3" id="KW-0560">Oxidoreductase</keyword>
<dbReference type="InterPro" id="IPR051164">
    <property type="entry name" value="NmrA-like_oxidored"/>
</dbReference>
<evidence type="ECO:0000313" key="6">
    <source>
        <dbReference type="Proteomes" id="UP000077266"/>
    </source>
</evidence>
<keyword evidence="6" id="KW-1185">Reference proteome</keyword>
<dbReference type="Gene3D" id="3.40.50.720">
    <property type="entry name" value="NAD(P)-binding Rossmann-like Domain"/>
    <property type="match status" value="1"/>
</dbReference>
<dbReference type="PANTHER" id="PTHR42748">
    <property type="entry name" value="NITROGEN METABOLITE REPRESSION PROTEIN NMRA FAMILY MEMBER"/>
    <property type="match status" value="1"/>
</dbReference>
<dbReference type="AlphaFoldDB" id="A0A165DW32"/>
<dbReference type="Gene3D" id="3.90.25.10">
    <property type="entry name" value="UDP-galactose 4-epimerase, domain 1"/>
    <property type="match status" value="1"/>
</dbReference>
<evidence type="ECO:0000256" key="3">
    <source>
        <dbReference type="ARBA" id="ARBA00023002"/>
    </source>
</evidence>
<dbReference type="OrthoDB" id="419598at2759"/>
<dbReference type="STRING" id="1314781.A0A165DW32"/>
<organism evidence="5 6">
    <name type="scientific">Exidia glandulosa HHB12029</name>
    <dbReference type="NCBI Taxonomy" id="1314781"/>
    <lineage>
        <taxon>Eukaryota</taxon>
        <taxon>Fungi</taxon>
        <taxon>Dikarya</taxon>
        <taxon>Basidiomycota</taxon>
        <taxon>Agaricomycotina</taxon>
        <taxon>Agaricomycetes</taxon>
        <taxon>Auriculariales</taxon>
        <taxon>Exidiaceae</taxon>
        <taxon>Exidia</taxon>
    </lineage>
</organism>
<reference evidence="5 6" key="1">
    <citation type="journal article" date="2016" name="Mol. Biol. Evol.">
        <title>Comparative Genomics of Early-Diverging Mushroom-Forming Fungi Provides Insights into the Origins of Lignocellulose Decay Capabilities.</title>
        <authorList>
            <person name="Nagy L.G."/>
            <person name="Riley R."/>
            <person name="Tritt A."/>
            <person name="Adam C."/>
            <person name="Daum C."/>
            <person name="Floudas D."/>
            <person name="Sun H."/>
            <person name="Yadav J.S."/>
            <person name="Pangilinan J."/>
            <person name="Larsson K.H."/>
            <person name="Matsuura K."/>
            <person name="Barry K."/>
            <person name="Labutti K."/>
            <person name="Kuo R."/>
            <person name="Ohm R.A."/>
            <person name="Bhattacharya S.S."/>
            <person name="Shirouzu T."/>
            <person name="Yoshinaga Y."/>
            <person name="Martin F.M."/>
            <person name="Grigoriev I.V."/>
            <person name="Hibbett D.S."/>
        </authorList>
    </citation>
    <scope>NUCLEOTIDE SEQUENCE [LARGE SCALE GENOMIC DNA]</scope>
    <source>
        <strain evidence="5 6">HHB12029</strain>
    </source>
</reference>
<dbReference type="PANTHER" id="PTHR42748:SF30">
    <property type="entry name" value="NMRA-LIKE DOMAIN-CONTAINING PROTEIN"/>
    <property type="match status" value="1"/>
</dbReference>
<feature type="domain" description="NmrA-like" evidence="4">
    <location>
        <begin position="9"/>
        <end position="259"/>
    </location>
</feature>
<dbReference type="EMBL" id="KV426187">
    <property type="protein sequence ID" value="KZV85496.1"/>
    <property type="molecule type" value="Genomic_DNA"/>
</dbReference>
<dbReference type="InParanoid" id="A0A165DW32"/>
<dbReference type="SUPFAM" id="SSF51735">
    <property type="entry name" value="NAD(P)-binding Rossmann-fold domains"/>
    <property type="match status" value="1"/>
</dbReference>